<dbReference type="SUPFAM" id="SSF53474">
    <property type="entry name" value="alpha/beta-Hydrolases"/>
    <property type="match status" value="1"/>
</dbReference>
<dbReference type="PROSITE" id="PS00941">
    <property type="entry name" value="CARBOXYLESTERASE_B_2"/>
    <property type="match status" value="1"/>
</dbReference>
<dbReference type="EMBL" id="NPBY01000102">
    <property type="protein sequence ID" value="PAD71411.1"/>
    <property type="molecule type" value="Genomic_DNA"/>
</dbReference>
<dbReference type="Proteomes" id="UP000215596">
    <property type="component" value="Unassembled WGS sequence"/>
</dbReference>
<reference evidence="5 8" key="2">
    <citation type="submission" date="2019-11" db="EMBL/GenBank/DDBJ databases">
        <title>Draft genome sequences of five Paenibacillus species of dairy origin.</title>
        <authorList>
            <person name="Olajide A.M."/>
            <person name="Chen S."/>
            <person name="Lapointe G."/>
        </authorList>
    </citation>
    <scope>NUCLEOTIDE SEQUENCE [LARGE SCALE GENOMIC DNA]</scope>
    <source>
        <strain evidence="5 8">3CS1</strain>
    </source>
</reference>
<dbReference type="OrthoDB" id="9775851at2"/>
<gene>
    <name evidence="6" type="ORF">CHH67_24430</name>
    <name evidence="5" type="ORF">GNP94_21310</name>
</gene>
<evidence type="ECO:0000256" key="1">
    <source>
        <dbReference type="ARBA" id="ARBA00005964"/>
    </source>
</evidence>
<name>A0A268EE78_9BACL</name>
<evidence type="ECO:0000256" key="2">
    <source>
        <dbReference type="ARBA" id="ARBA00022801"/>
    </source>
</evidence>
<evidence type="ECO:0000313" key="8">
    <source>
        <dbReference type="Proteomes" id="UP000435177"/>
    </source>
</evidence>
<organism evidence="6 7">
    <name type="scientific">Paenibacillus campinasensis</name>
    <dbReference type="NCBI Taxonomy" id="66347"/>
    <lineage>
        <taxon>Bacteria</taxon>
        <taxon>Bacillati</taxon>
        <taxon>Bacillota</taxon>
        <taxon>Bacilli</taxon>
        <taxon>Bacillales</taxon>
        <taxon>Paenibacillaceae</taxon>
        <taxon>Paenibacillus</taxon>
    </lineage>
</organism>
<feature type="domain" description="Carboxylesterase type B" evidence="4">
    <location>
        <begin position="4"/>
        <end position="486"/>
    </location>
</feature>
<dbReference type="PROSITE" id="PS00122">
    <property type="entry name" value="CARBOXYLESTERASE_B_1"/>
    <property type="match status" value="1"/>
</dbReference>
<evidence type="ECO:0000313" key="6">
    <source>
        <dbReference type="EMBL" id="PAD71411.1"/>
    </source>
</evidence>
<dbReference type="InterPro" id="IPR002018">
    <property type="entry name" value="CarbesteraseB"/>
</dbReference>
<protein>
    <recommendedName>
        <fullName evidence="3">Carboxylic ester hydrolase</fullName>
        <ecNumber evidence="3">3.1.1.-</ecNumber>
    </recommendedName>
</protein>
<dbReference type="AlphaFoldDB" id="A0A268EE78"/>
<evidence type="ECO:0000313" key="7">
    <source>
        <dbReference type="Proteomes" id="UP000215596"/>
    </source>
</evidence>
<dbReference type="InterPro" id="IPR029058">
    <property type="entry name" value="AB_hydrolase_fold"/>
</dbReference>
<dbReference type="InterPro" id="IPR019819">
    <property type="entry name" value="Carboxylesterase_B_CS"/>
</dbReference>
<dbReference type="PANTHER" id="PTHR11559">
    <property type="entry name" value="CARBOXYLESTERASE"/>
    <property type="match status" value="1"/>
</dbReference>
<keyword evidence="8" id="KW-1185">Reference proteome</keyword>
<dbReference type="EC" id="3.1.1.-" evidence="3"/>
<sequence>MLRMVTVENGQVQGLPAADPRITSFKGIPFAAPPVGPNRWRAPQPAEDWDGVLKAFDFAPISMQAPTVIDDNNIYTREWAVDPDLPMDEDCLYLNVWTPAKRTDEKLPVFVWYFGGGLQVGHTAEMEFDGERIARRGIVVVTINYRLNAFGFLCHPEISAESPHAPANFGHLDQQAGTAWVKRNIAAFGGDPDQITIGGQSAGGGSVLSQMTSPQNKGLFQRAVIMSGIATELYPHVHVPAVRSTLRDAEQKGVEFFSFLGVSSLDEARQLDAVTLRDKVLEYKSFWGTVIDDQFCVDDPFTRFMQHQRELVPVMLGHTSSEFWTRPAVSSMEELKQMAAERFGEDAPDFLQRCEADTGDLDHALEKASVRMIEYAIHLLIRSNSGHPSETPLYYYNFDAEIPGWDQPGTFHSVDLWFFFETLAKCWRPFTGKHYDLARQMCNYLSNFIATGDPNGSDSTGKPMPHWAACTIEHPYLMEFGDQAQLQRAEPGPVLEFVLKQYFEHKNDPVA</sequence>
<dbReference type="GO" id="GO:0016787">
    <property type="term" value="F:hydrolase activity"/>
    <property type="evidence" value="ECO:0007669"/>
    <property type="project" value="UniProtKB-KW"/>
</dbReference>
<dbReference type="InterPro" id="IPR050309">
    <property type="entry name" value="Type-B_Carboxylest/Lipase"/>
</dbReference>
<evidence type="ECO:0000259" key="4">
    <source>
        <dbReference type="Pfam" id="PF00135"/>
    </source>
</evidence>
<keyword evidence="2 3" id="KW-0378">Hydrolase</keyword>
<dbReference type="Proteomes" id="UP000435177">
    <property type="component" value="Unassembled WGS sequence"/>
</dbReference>
<evidence type="ECO:0000256" key="3">
    <source>
        <dbReference type="RuleBase" id="RU361235"/>
    </source>
</evidence>
<comment type="caution">
    <text evidence="6">The sequence shown here is derived from an EMBL/GenBank/DDBJ whole genome shotgun (WGS) entry which is preliminary data.</text>
</comment>
<dbReference type="InterPro" id="IPR019826">
    <property type="entry name" value="Carboxylesterase_B_AS"/>
</dbReference>
<accession>A0A268EE78</accession>
<dbReference type="EMBL" id="WOAA01000028">
    <property type="protein sequence ID" value="MUG68516.1"/>
    <property type="molecule type" value="Genomic_DNA"/>
</dbReference>
<dbReference type="Pfam" id="PF00135">
    <property type="entry name" value="COesterase"/>
    <property type="match status" value="1"/>
</dbReference>
<reference evidence="6 7" key="1">
    <citation type="submission" date="2017-07" db="EMBL/GenBank/DDBJ databases">
        <title>Isolation and whole genome analysis of endospore-forming bacteria from heroin.</title>
        <authorList>
            <person name="Kalinowski J."/>
            <person name="Ahrens B."/>
            <person name="Al-Dilaimi A."/>
            <person name="Winkler A."/>
            <person name="Wibberg D."/>
            <person name="Schleenbecker U."/>
            <person name="Ruckert C."/>
            <person name="Wolfel R."/>
            <person name="Grass G."/>
        </authorList>
    </citation>
    <scope>NUCLEOTIDE SEQUENCE [LARGE SCALE GENOMIC DNA]</scope>
    <source>
        <strain evidence="6 7">7537-G1</strain>
    </source>
</reference>
<evidence type="ECO:0000313" key="5">
    <source>
        <dbReference type="EMBL" id="MUG68516.1"/>
    </source>
</evidence>
<comment type="similarity">
    <text evidence="1 3">Belongs to the type-B carboxylesterase/lipase family.</text>
</comment>
<proteinExistence type="inferred from homology"/>
<dbReference type="Gene3D" id="3.40.50.1820">
    <property type="entry name" value="alpha/beta hydrolase"/>
    <property type="match status" value="1"/>
</dbReference>